<name>A0A4U0PKL0_9NEIS</name>
<protein>
    <submittedName>
        <fullName evidence="1">Uncharacterized protein</fullName>
    </submittedName>
</protein>
<evidence type="ECO:0000313" key="1">
    <source>
        <dbReference type="EMBL" id="TJZ68626.1"/>
    </source>
</evidence>
<dbReference type="RefSeq" id="WP_136774369.1">
    <property type="nucleotide sequence ID" value="NZ_CP156074.1"/>
</dbReference>
<dbReference type="OrthoDB" id="9029336at2"/>
<keyword evidence="2" id="KW-1185">Reference proteome</keyword>
<sequence>MDTIMTGTPTMWRHTKVLAAALAIALSACGGSGEDAITENGSASVGNAVKVEREYAHTFDFSKLNKSVLKGGVEVTTEPAAWQVAQMSSASRSISPPSLQVAELSALLRNPEDIPGRALLPVSGNKLGAGSAPADIPPPIANCAEIDPGYIYAASTPPAGYYACYQFTVEALAKLDAQALLPAGLNGVIALYEVDPVSGQLATLLDSDGGTGALLLAQTVNQYARIALLVQANNGSGGQAYQLGVFPRSGFDSSEPNDKPVRPTQTSMNKAITANIDMAGNDVDYYFYPLKQGQVAAVIKVGFNANQQVGVRLAQQTPQGMLWALDEEEMQIPLSAAGQNVLLNGLPNNPPGATAPHGLLIRVQGINPDGPAAEGYSLRVGVATAYITGASNWNNENLSRWYPQWDGSGLQTHSYIGLSAAVKDHLEQPVEGEEVRFGVSWNREDPNAEVTSSVVTDQFGNAYYTAEFPSGCMGDTEFRTGYGPIGSPVDHWSGTAQLGGWQTWLPGQNPNSATSSRLFYRICSETYLGNY</sequence>
<comment type="caution">
    <text evidence="1">The sequence shown here is derived from an EMBL/GenBank/DDBJ whole genome shotgun (WGS) entry which is preliminary data.</text>
</comment>
<dbReference type="Proteomes" id="UP000310016">
    <property type="component" value="Unassembled WGS sequence"/>
</dbReference>
<dbReference type="EMBL" id="SUMF01000023">
    <property type="protein sequence ID" value="TJZ68626.1"/>
    <property type="molecule type" value="Genomic_DNA"/>
</dbReference>
<gene>
    <name evidence="1" type="ORF">FAZ21_15580</name>
</gene>
<reference evidence="1 2" key="1">
    <citation type="submission" date="2019-04" db="EMBL/GenBank/DDBJ databases">
        <title>Chitiniphilus eburnea sp. nov., a novel chitinolytic bacterium isolated from aquaculture sludge.</title>
        <authorList>
            <person name="Sheng M."/>
        </authorList>
    </citation>
    <scope>NUCLEOTIDE SEQUENCE [LARGE SCALE GENOMIC DNA]</scope>
    <source>
        <strain evidence="1 2">HX-2-15</strain>
    </source>
</reference>
<organism evidence="1 2">
    <name type="scientific">Chitiniphilus eburneus</name>
    <dbReference type="NCBI Taxonomy" id="2571148"/>
    <lineage>
        <taxon>Bacteria</taxon>
        <taxon>Pseudomonadati</taxon>
        <taxon>Pseudomonadota</taxon>
        <taxon>Betaproteobacteria</taxon>
        <taxon>Neisseriales</taxon>
        <taxon>Chitinibacteraceae</taxon>
        <taxon>Chitiniphilus</taxon>
    </lineage>
</organism>
<proteinExistence type="predicted"/>
<evidence type="ECO:0000313" key="2">
    <source>
        <dbReference type="Proteomes" id="UP000310016"/>
    </source>
</evidence>
<dbReference type="AlphaFoldDB" id="A0A4U0PKL0"/>
<accession>A0A4U0PKL0</accession>